<organism evidence="1 2">
    <name type="scientific">Paenibacillus xylanilyticus</name>
    <dbReference type="NCBI Taxonomy" id="248903"/>
    <lineage>
        <taxon>Bacteria</taxon>
        <taxon>Bacillati</taxon>
        <taxon>Bacillota</taxon>
        <taxon>Bacilli</taxon>
        <taxon>Bacillales</taxon>
        <taxon>Paenibacillaceae</taxon>
        <taxon>Paenibacillus</taxon>
    </lineage>
</organism>
<name>A0A7Y6C465_9BACL</name>
<evidence type="ECO:0000313" key="1">
    <source>
        <dbReference type="EMBL" id="NUU79728.1"/>
    </source>
</evidence>
<reference evidence="1 2" key="1">
    <citation type="submission" date="2020-05" db="EMBL/GenBank/DDBJ databases">
        <title>Genome Sequencing of Type Strains.</title>
        <authorList>
            <person name="Lemaire J.F."/>
            <person name="Inderbitzin P."/>
            <person name="Gregorio O.A."/>
            <person name="Collins S.B."/>
            <person name="Wespe N."/>
            <person name="Knight-Connoni V."/>
        </authorList>
    </citation>
    <scope>NUCLEOTIDE SEQUENCE [LARGE SCALE GENOMIC DNA]</scope>
    <source>
        <strain evidence="1 2">LMG 21957</strain>
    </source>
</reference>
<protein>
    <submittedName>
        <fullName evidence="1">Uncharacterized protein</fullName>
    </submittedName>
</protein>
<dbReference type="EMBL" id="JABMCB010000204">
    <property type="protein sequence ID" value="NUU79728.1"/>
    <property type="molecule type" value="Genomic_DNA"/>
</dbReference>
<dbReference type="AlphaFoldDB" id="A0A7Y6C465"/>
<comment type="caution">
    <text evidence="1">The sequence shown here is derived from an EMBL/GenBank/DDBJ whole genome shotgun (WGS) entry which is preliminary data.</text>
</comment>
<sequence>MWFEQEERYQVYLNGLSDRFMPIIEAYWQGDRSDLGVYWAVMEKQGIESHYADLMLFNQFLWRKARELEENESSNLKRIDQVYEMIKGISKIFEVRAGHNSVETESIYFKTDDAIFWNGC</sequence>
<accession>A0A7Y6C465</accession>
<dbReference type="Proteomes" id="UP000526125">
    <property type="component" value="Unassembled WGS sequence"/>
</dbReference>
<dbReference type="RefSeq" id="WP_175399301.1">
    <property type="nucleotide sequence ID" value="NZ_JABMCB010000204.1"/>
</dbReference>
<evidence type="ECO:0000313" key="2">
    <source>
        <dbReference type="Proteomes" id="UP000526125"/>
    </source>
</evidence>
<keyword evidence="2" id="KW-1185">Reference proteome</keyword>
<gene>
    <name evidence="1" type="ORF">HP552_31550</name>
</gene>
<proteinExistence type="predicted"/>